<keyword evidence="6 7" id="KW-0998">Cell outer membrane</keyword>
<evidence type="ECO:0000313" key="12">
    <source>
        <dbReference type="EMBL" id="GAA4031026.1"/>
    </source>
</evidence>
<accession>A0ABP7TTH0</accession>
<reference evidence="13" key="1">
    <citation type="journal article" date="2019" name="Int. J. Syst. Evol. Microbiol.">
        <title>The Global Catalogue of Microorganisms (GCM) 10K type strain sequencing project: providing services to taxonomists for standard genome sequencing and annotation.</title>
        <authorList>
            <consortium name="The Broad Institute Genomics Platform"/>
            <consortium name="The Broad Institute Genome Sequencing Center for Infectious Disease"/>
            <person name="Wu L."/>
            <person name="Ma J."/>
        </authorList>
    </citation>
    <scope>NUCLEOTIDE SEQUENCE [LARGE SCALE GENOMIC DNA]</scope>
    <source>
        <strain evidence="13">JCM 17225</strain>
    </source>
</reference>
<keyword evidence="5 7" id="KW-0472">Membrane</keyword>
<feature type="domain" description="Outer membrane protein beta-barrel" evidence="11">
    <location>
        <begin position="395"/>
        <end position="796"/>
    </location>
</feature>
<keyword evidence="2 7" id="KW-0813">Transport</keyword>
<organism evidence="12 13">
    <name type="scientific">Hymenobacter glaciei</name>
    <dbReference type="NCBI Taxonomy" id="877209"/>
    <lineage>
        <taxon>Bacteria</taxon>
        <taxon>Pseudomonadati</taxon>
        <taxon>Bacteroidota</taxon>
        <taxon>Cytophagia</taxon>
        <taxon>Cytophagales</taxon>
        <taxon>Hymenobacteraceae</taxon>
        <taxon>Hymenobacter</taxon>
    </lineage>
</organism>
<name>A0ABP7TTH0_9BACT</name>
<dbReference type="Proteomes" id="UP001501469">
    <property type="component" value="Unassembled WGS sequence"/>
</dbReference>
<dbReference type="SUPFAM" id="SSF49452">
    <property type="entry name" value="Starch-binding domain-like"/>
    <property type="match status" value="1"/>
</dbReference>
<protein>
    <submittedName>
        <fullName evidence="12">Outer membrane beta-barrel family protein</fullName>
    </submittedName>
</protein>
<evidence type="ECO:0000256" key="8">
    <source>
        <dbReference type="SAM" id="MobiDB-lite"/>
    </source>
</evidence>
<evidence type="ECO:0000259" key="11">
    <source>
        <dbReference type="Pfam" id="PF14905"/>
    </source>
</evidence>
<dbReference type="InterPro" id="IPR036942">
    <property type="entry name" value="Beta-barrel_TonB_sf"/>
</dbReference>
<dbReference type="Gene3D" id="2.60.40.1120">
    <property type="entry name" value="Carboxypeptidase-like, regulatory domain"/>
    <property type="match status" value="1"/>
</dbReference>
<dbReference type="Gene3D" id="2.170.130.10">
    <property type="entry name" value="TonB-dependent receptor, plug domain"/>
    <property type="match status" value="1"/>
</dbReference>
<dbReference type="Pfam" id="PF13620">
    <property type="entry name" value="CarboxypepD_reg"/>
    <property type="match status" value="1"/>
</dbReference>
<evidence type="ECO:0000256" key="3">
    <source>
        <dbReference type="ARBA" id="ARBA00022452"/>
    </source>
</evidence>
<dbReference type="RefSeq" id="WP_345052117.1">
    <property type="nucleotide sequence ID" value="NZ_BAABDK010000011.1"/>
</dbReference>
<comment type="subcellular location">
    <subcellularLocation>
        <location evidence="1 7">Cell outer membrane</location>
        <topology evidence="1 7">Multi-pass membrane protein</topology>
    </subcellularLocation>
</comment>
<dbReference type="Pfam" id="PF14905">
    <property type="entry name" value="OMP_b-brl_3"/>
    <property type="match status" value="1"/>
</dbReference>
<dbReference type="InterPro" id="IPR037066">
    <property type="entry name" value="Plug_dom_sf"/>
</dbReference>
<evidence type="ECO:0000256" key="5">
    <source>
        <dbReference type="ARBA" id="ARBA00023136"/>
    </source>
</evidence>
<comment type="caution">
    <text evidence="12">The sequence shown here is derived from an EMBL/GenBank/DDBJ whole genome shotgun (WGS) entry which is preliminary data.</text>
</comment>
<feature type="domain" description="TonB-dependent receptor plug" evidence="10">
    <location>
        <begin position="162"/>
        <end position="233"/>
    </location>
</feature>
<evidence type="ECO:0000256" key="1">
    <source>
        <dbReference type="ARBA" id="ARBA00004571"/>
    </source>
</evidence>
<evidence type="ECO:0000256" key="9">
    <source>
        <dbReference type="SAM" id="SignalP"/>
    </source>
</evidence>
<dbReference type="InterPro" id="IPR012910">
    <property type="entry name" value="Plug_dom"/>
</dbReference>
<dbReference type="PANTHER" id="PTHR40980">
    <property type="entry name" value="PLUG DOMAIN-CONTAINING PROTEIN"/>
    <property type="match status" value="1"/>
</dbReference>
<keyword evidence="9" id="KW-0732">Signal</keyword>
<keyword evidence="13" id="KW-1185">Reference proteome</keyword>
<gene>
    <name evidence="12" type="ORF">GCM10022409_14070</name>
</gene>
<dbReference type="Gene3D" id="2.40.170.20">
    <property type="entry name" value="TonB-dependent receptor, beta-barrel domain"/>
    <property type="match status" value="1"/>
</dbReference>
<evidence type="ECO:0000256" key="2">
    <source>
        <dbReference type="ARBA" id="ARBA00022448"/>
    </source>
</evidence>
<feature type="region of interest" description="Disordered" evidence="8">
    <location>
        <begin position="800"/>
        <end position="820"/>
    </location>
</feature>
<dbReference type="InterPro" id="IPR041700">
    <property type="entry name" value="OMP_b-brl_3"/>
</dbReference>
<dbReference type="SUPFAM" id="SSF56935">
    <property type="entry name" value="Porins"/>
    <property type="match status" value="1"/>
</dbReference>
<evidence type="ECO:0000313" key="13">
    <source>
        <dbReference type="Proteomes" id="UP001501469"/>
    </source>
</evidence>
<dbReference type="PROSITE" id="PS52016">
    <property type="entry name" value="TONB_DEPENDENT_REC_3"/>
    <property type="match status" value="1"/>
</dbReference>
<dbReference type="EMBL" id="BAABDK010000011">
    <property type="protein sequence ID" value="GAA4031026.1"/>
    <property type="molecule type" value="Genomic_DNA"/>
</dbReference>
<dbReference type="PANTHER" id="PTHR40980:SF4">
    <property type="entry name" value="TONB-DEPENDENT RECEPTOR-LIKE BETA-BARREL DOMAIN-CONTAINING PROTEIN"/>
    <property type="match status" value="1"/>
</dbReference>
<feature type="signal peptide" evidence="9">
    <location>
        <begin position="1"/>
        <end position="36"/>
    </location>
</feature>
<proteinExistence type="inferred from homology"/>
<keyword evidence="4 7" id="KW-0812">Transmembrane</keyword>
<evidence type="ECO:0000256" key="7">
    <source>
        <dbReference type="PROSITE-ProRule" id="PRU01360"/>
    </source>
</evidence>
<dbReference type="InterPro" id="IPR039426">
    <property type="entry name" value="TonB-dep_rcpt-like"/>
</dbReference>
<keyword evidence="3 7" id="KW-1134">Transmembrane beta strand</keyword>
<dbReference type="Pfam" id="PF07715">
    <property type="entry name" value="Plug"/>
    <property type="match status" value="1"/>
</dbReference>
<feature type="chain" id="PRO_5045117112" evidence="9">
    <location>
        <begin position="37"/>
        <end position="820"/>
    </location>
</feature>
<comment type="similarity">
    <text evidence="7">Belongs to the TonB-dependent receptor family.</text>
</comment>
<evidence type="ECO:0000256" key="4">
    <source>
        <dbReference type="ARBA" id="ARBA00022692"/>
    </source>
</evidence>
<evidence type="ECO:0000259" key="10">
    <source>
        <dbReference type="Pfam" id="PF07715"/>
    </source>
</evidence>
<dbReference type="InterPro" id="IPR013784">
    <property type="entry name" value="Carb-bd-like_fold"/>
</dbReference>
<sequence>MIFEEYREDARRRHQSKLWLNLLTLLLLAGSLGAQAQTTGRIDGTLLDAASQQPLPFAGVVLLRASDSTFVTGAQSLESGAFALEKVPLGSYVLKATVVGYRTGLRAVSLTAAASELHLGPLRLRTAATKLAEVVVKGERAIVTDNLDKKVIDVTKDLTATGGTAVDVLQNVPSVTVDQSGAVSLRGSTNVRILVDGKPTGVTLDQLPASSIQNIEVVTNPSSRYDAEGSAGIINIVLKKERQDGLNGQASATAGTGRKYNTSLSLNYHQGKFNVFGSYDWRDDRRTGYGSVRQRSETATGAVVLNQDRTGVFRGVSHAVRLGFDYALTPDQTLTLTVQPRYNSQNNREEIISNQTNLTTGDRPSLGNTTRYNTNAGAAKQADFSLDYRRIWPEQKGRELTANVVYTPVHSDIGVNSTVDYRDQPTGYQQQQFDTQNDLASAQLDYVRPVGEKGRYELGAKSISRRSDDDYRFISQPALAYNPSNRFIYHEFIQSVYGTYANVAGAFNYQFGLRLEQTDTRGDLVANVPAPSFTRSYFSLFPSAVLAYDVSKEHRVQLSYSRRVQRPSADELNPFPDRSDPLNLRAGNTELRPEFVHSLELGDQHFFGAGSSVSATAFYRLEENTITNIRDPLFFDVITNSIVTNTTRLNVGQETNYGLEAVVSAPLTSIWKVSLNASAFRRIIKGSAPTNVDFNTSNFVYTSRLNTTVSPTKLLDLQLSANYRSPVVSVQGQRLTQFNADFAAKYSVLKEKGSLTLRVSDIFNTLQFNFNAAGTGFESVARNKRESRIAYLGFSYRFGNGSAAPRPKRKEEPADERGFE</sequence>
<evidence type="ECO:0000256" key="6">
    <source>
        <dbReference type="ARBA" id="ARBA00023237"/>
    </source>
</evidence>
<feature type="compositionally biased region" description="Basic and acidic residues" evidence="8">
    <location>
        <begin position="809"/>
        <end position="820"/>
    </location>
</feature>